<organism evidence="2 3">
    <name type="scientific">Liparis tanakae</name>
    <name type="common">Tanaka's snailfish</name>
    <dbReference type="NCBI Taxonomy" id="230148"/>
    <lineage>
        <taxon>Eukaryota</taxon>
        <taxon>Metazoa</taxon>
        <taxon>Chordata</taxon>
        <taxon>Craniata</taxon>
        <taxon>Vertebrata</taxon>
        <taxon>Euteleostomi</taxon>
        <taxon>Actinopterygii</taxon>
        <taxon>Neopterygii</taxon>
        <taxon>Teleostei</taxon>
        <taxon>Neoteleostei</taxon>
        <taxon>Acanthomorphata</taxon>
        <taxon>Eupercaria</taxon>
        <taxon>Perciformes</taxon>
        <taxon>Cottioidei</taxon>
        <taxon>Cottales</taxon>
        <taxon>Liparidae</taxon>
        <taxon>Liparis</taxon>
    </lineage>
</organism>
<keyword evidence="3" id="KW-1185">Reference proteome</keyword>
<reference evidence="2 3" key="1">
    <citation type="submission" date="2019-03" db="EMBL/GenBank/DDBJ databases">
        <title>First draft genome of Liparis tanakae, snailfish: a comprehensive survey of snailfish specific genes.</title>
        <authorList>
            <person name="Kim W."/>
            <person name="Song I."/>
            <person name="Jeong J.-H."/>
            <person name="Kim D."/>
            <person name="Kim S."/>
            <person name="Ryu S."/>
            <person name="Song J.Y."/>
            <person name="Lee S.K."/>
        </authorList>
    </citation>
    <scope>NUCLEOTIDE SEQUENCE [LARGE SCALE GENOMIC DNA]</scope>
    <source>
        <tissue evidence="2">Muscle</tissue>
    </source>
</reference>
<dbReference type="AlphaFoldDB" id="A0A4Z2J987"/>
<name>A0A4Z2J987_9TELE</name>
<accession>A0A4Z2J987</accession>
<protein>
    <submittedName>
        <fullName evidence="2">Uncharacterized protein</fullName>
    </submittedName>
</protein>
<proteinExistence type="predicted"/>
<feature type="compositionally biased region" description="Basic and acidic residues" evidence="1">
    <location>
        <begin position="287"/>
        <end position="297"/>
    </location>
</feature>
<evidence type="ECO:0000313" key="3">
    <source>
        <dbReference type="Proteomes" id="UP000314294"/>
    </source>
</evidence>
<feature type="region of interest" description="Disordered" evidence="1">
    <location>
        <begin position="283"/>
        <end position="305"/>
    </location>
</feature>
<dbReference type="AntiFam" id="ANF00133">
    <property type="entry name" value="Shadow ORF (opposite mccA)"/>
</dbReference>
<dbReference type="EMBL" id="SRLO01000013">
    <property type="protein sequence ID" value="TNN86769.1"/>
    <property type="molecule type" value="Genomic_DNA"/>
</dbReference>
<sequence>MAPGGGGCRQALEVNVRVSPRLDPIQHPDVFYPLKSPLPWRQGAPSSRKRRSVLTVFAPCESQTRTYCMRCSVLLVTLTACLGGTDLQLGSRQVDVGHHLGAGVFHLQTRVELQEVEAAILAVELQARLPEDLILRVLLRYRSHSEVRVQRRHRRVLLGSAVLLSHGGATRTRCEYWKRTTTATVRKEIQSPKYPGTDVCPKCLIVWRQTLFVMLQNCSAKVVGADSQAKKATDAPCPPASPTTVPGETTKACKGLRGNWRMRPSQSCAQPCVRDSLLRQRLGQGGDVRERQRRETRGLSGGEEGGQWQGTWLMSLESVQGLDFNECISATEGCSICHHVSLVLLLPTVGEKRQNRKEAINLSDVHTWDKFRRMLGHCVFLASHPKGKTCARIVCDRIVAPHRGFPASPRHQLFGYSANGCAKVKSLIVLRIDARRHVERTFDGGPAEPTGGTP</sequence>
<evidence type="ECO:0000313" key="2">
    <source>
        <dbReference type="EMBL" id="TNN86769.1"/>
    </source>
</evidence>
<evidence type="ECO:0000256" key="1">
    <source>
        <dbReference type="SAM" id="MobiDB-lite"/>
    </source>
</evidence>
<dbReference type="Proteomes" id="UP000314294">
    <property type="component" value="Unassembled WGS sequence"/>
</dbReference>
<comment type="caution">
    <text evidence="2">The sequence shown here is derived from an EMBL/GenBank/DDBJ whole genome shotgun (WGS) entry which is preliminary data.</text>
</comment>
<gene>
    <name evidence="2" type="ORF">EYF80_002952</name>
</gene>